<sequence length="127" mass="13738">MSQTDLIALMGLNDIPPQRYAEVAYEIEQDNAAFADRETDGDFEGAQIAVDNLISALRETHDGRQVAHALVLAAAGLMAERGTGDDAQLASALLTQFVLAMSEAPAHLRPTLAQELIGYWREVVSSR</sequence>
<dbReference type="Proteomes" id="UP001296873">
    <property type="component" value="Unassembled WGS sequence"/>
</dbReference>
<gene>
    <name evidence="1" type="ORF">CKO28_03065</name>
</gene>
<accession>A0ABS1DAJ5</accession>
<evidence type="ECO:0000313" key="1">
    <source>
        <dbReference type="EMBL" id="MBK1667024.1"/>
    </source>
</evidence>
<proteinExistence type="predicted"/>
<name>A0ABS1DAJ5_9PROT</name>
<dbReference type="EMBL" id="NRRL01000003">
    <property type="protein sequence ID" value="MBK1667024.1"/>
    <property type="molecule type" value="Genomic_DNA"/>
</dbReference>
<evidence type="ECO:0000313" key="2">
    <source>
        <dbReference type="Proteomes" id="UP001296873"/>
    </source>
</evidence>
<comment type="caution">
    <text evidence="1">The sequence shown here is derived from an EMBL/GenBank/DDBJ whole genome shotgun (WGS) entry which is preliminary data.</text>
</comment>
<protein>
    <submittedName>
        <fullName evidence="1">Uncharacterized protein</fullName>
    </submittedName>
</protein>
<reference evidence="1 2" key="1">
    <citation type="journal article" date="2020" name="Microorganisms">
        <title>Osmotic Adaptation and Compatible Solute Biosynthesis of Phototrophic Bacteria as Revealed from Genome Analyses.</title>
        <authorList>
            <person name="Imhoff J.F."/>
            <person name="Rahn T."/>
            <person name="Kunzel S."/>
            <person name="Keller A."/>
            <person name="Neulinger S.C."/>
        </authorList>
    </citation>
    <scope>NUCLEOTIDE SEQUENCE [LARGE SCALE GENOMIC DNA]</scope>
    <source>
        <strain evidence="1 2">DSM 9895</strain>
    </source>
</reference>
<organism evidence="1 2">
    <name type="scientific">Rhodovibrio sodomensis</name>
    <dbReference type="NCBI Taxonomy" id="1088"/>
    <lineage>
        <taxon>Bacteria</taxon>
        <taxon>Pseudomonadati</taxon>
        <taxon>Pseudomonadota</taxon>
        <taxon>Alphaproteobacteria</taxon>
        <taxon>Rhodospirillales</taxon>
        <taxon>Rhodovibrionaceae</taxon>
        <taxon>Rhodovibrio</taxon>
    </lineage>
</organism>
<dbReference type="RefSeq" id="WP_200339086.1">
    <property type="nucleotide sequence ID" value="NZ_NRRL01000003.1"/>
</dbReference>
<keyword evidence="2" id="KW-1185">Reference proteome</keyword>